<evidence type="ECO:0000256" key="7">
    <source>
        <dbReference type="PROSITE-ProRule" id="PRU00221"/>
    </source>
</evidence>
<dbReference type="PANTHER" id="PTHR19918">
    <property type="entry name" value="CELL DIVISION CYCLE 20 CDC20 FIZZY -RELATED"/>
    <property type="match status" value="1"/>
</dbReference>
<gene>
    <name evidence="8" type="ORF">MUK42_18856</name>
</gene>
<organism evidence="8 9">
    <name type="scientific">Musa troglodytarum</name>
    <name type="common">fe'i banana</name>
    <dbReference type="NCBI Taxonomy" id="320322"/>
    <lineage>
        <taxon>Eukaryota</taxon>
        <taxon>Viridiplantae</taxon>
        <taxon>Streptophyta</taxon>
        <taxon>Embryophyta</taxon>
        <taxon>Tracheophyta</taxon>
        <taxon>Spermatophyta</taxon>
        <taxon>Magnoliopsida</taxon>
        <taxon>Liliopsida</taxon>
        <taxon>Zingiberales</taxon>
        <taxon>Musaceae</taxon>
        <taxon>Musa</taxon>
    </lineage>
</organism>
<keyword evidence="9" id="KW-1185">Reference proteome</keyword>
<evidence type="ECO:0000256" key="6">
    <source>
        <dbReference type="ARBA" id="ARBA00023425"/>
    </source>
</evidence>
<dbReference type="PROSITE" id="PS50082">
    <property type="entry name" value="WD_REPEATS_2"/>
    <property type="match status" value="2"/>
</dbReference>
<dbReference type="InterPro" id="IPR015943">
    <property type="entry name" value="WD40/YVTN_repeat-like_dom_sf"/>
</dbReference>
<evidence type="ECO:0000256" key="2">
    <source>
        <dbReference type="ARBA" id="ARBA00022618"/>
    </source>
</evidence>
<keyword evidence="1 7" id="KW-0853">WD repeat</keyword>
<dbReference type="GO" id="GO:0051301">
    <property type="term" value="P:cell division"/>
    <property type="evidence" value="ECO:0007669"/>
    <property type="project" value="UniProtKB-KW"/>
</dbReference>
<proteinExistence type="predicted"/>
<dbReference type="EMBL" id="CP097511">
    <property type="protein sequence ID" value="URE46157.1"/>
    <property type="molecule type" value="Genomic_DNA"/>
</dbReference>
<evidence type="ECO:0000313" key="9">
    <source>
        <dbReference type="Proteomes" id="UP001055439"/>
    </source>
</evidence>
<dbReference type="InterPro" id="IPR033010">
    <property type="entry name" value="Cdc20/Fizzy"/>
</dbReference>
<dbReference type="OrthoDB" id="6154712at2759"/>
<dbReference type="PANTHER" id="PTHR19918:SF8">
    <property type="entry name" value="FI02843P"/>
    <property type="match status" value="1"/>
</dbReference>
<reference evidence="8" key="1">
    <citation type="submission" date="2022-05" db="EMBL/GenBank/DDBJ databases">
        <title>The Musa troglodytarum L. genome provides insights into the mechanism of non-climacteric behaviour and enrichment of carotenoids.</title>
        <authorList>
            <person name="Wang J."/>
        </authorList>
    </citation>
    <scope>NUCLEOTIDE SEQUENCE</scope>
    <source>
        <tissue evidence="8">Leaf</tissue>
    </source>
</reference>
<feature type="repeat" description="WD" evidence="7">
    <location>
        <begin position="148"/>
        <end position="180"/>
    </location>
</feature>
<accession>A0A9E7IBN3</accession>
<sequence>MTRKVELFGHSSRVLYLAGSPLGGVVASTVEDEALRLWNSCTEKFGGIKLTTHFHISISASAKAIEGSGPITSISWSPDSSFFAFGNSVLALVDPATGQDVNVTEDDENLTPVLSFAWRSNSILTVGSSDGTVVDYDFRKDDTSICFYNGHRRGVCSLKWSDNRRYLASGGHDKLVHIWDACMPVSHHHPRRHQWLHRIATTLPL</sequence>
<dbReference type="SUPFAM" id="SSF50978">
    <property type="entry name" value="WD40 repeat-like"/>
    <property type="match status" value="1"/>
</dbReference>
<evidence type="ECO:0000256" key="5">
    <source>
        <dbReference type="ARBA" id="ARBA00023306"/>
    </source>
</evidence>
<dbReference type="AlphaFoldDB" id="A0A9E7IBN3"/>
<dbReference type="Gene3D" id="2.130.10.10">
    <property type="entry name" value="YVTN repeat-like/Quinoprotein amine dehydrogenase"/>
    <property type="match status" value="2"/>
</dbReference>
<keyword evidence="2" id="KW-0132">Cell division</keyword>
<evidence type="ECO:0000313" key="8">
    <source>
        <dbReference type="EMBL" id="URE46157.1"/>
    </source>
</evidence>
<dbReference type="PROSITE" id="PS50294">
    <property type="entry name" value="WD_REPEATS_REGION"/>
    <property type="match status" value="2"/>
</dbReference>
<dbReference type="GO" id="GO:1905786">
    <property type="term" value="P:positive regulation of anaphase-promoting complex-dependent catabolic process"/>
    <property type="evidence" value="ECO:0007669"/>
    <property type="project" value="TreeGrafter"/>
</dbReference>
<dbReference type="GO" id="GO:1990757">
    <property type="term" value="F:ubiquitin ligase activator activity"/>
    <property type="evidence" value="ECO:0007669"/>
    <property type="project" value="TreeGrafter"/>
</dbReference>
<evidence type="ECO:0000256" key="3">
    <source>
        <dbReference type="ARBA" id="ARBA00022737"/>
    </source>
</evidence>
<name>A0A9E7IBN3_9LILI</name>
<dbReference type="InterPro" id="IPR036322">
    <property type="entry name" value="WD40_repeat_dom_sf"/>
</dbReference>
<keyword evidence="5" id="KW-0131">Cell cycle</keyword>
<evidence type="ECO:0000256" key="1">
    <source>
        <dbReference type="ARBA" id="ARBA00022574"/>
    </source>
</evidence>
<dbReference type="GO" id="GO:0005680">
    <property type="term" value="C:anaphase-promoting complex"/>
    <property type="evidence" value="ECO:0007669"/>
    <property type="project" value="TreeGrafter"/>
</dbReference>
<dbReference type="InterPro" id="IPR001680">
    <property type="entry name" value="WD40_rpt"/>
</dbReference>
<protein>
    <submittedName>
        <fullName evidence="8">Uncharacterized protein</fullName>
    </submittedName>
</protein>
<dbReference type="Pfam" id="PF00400">
    <property type="entry name" value="WD40"/>
    <property type="match status" value="3"/>
</dbReference>
<dbReference type="SMART" id="SM00320">
    <property type="entry name" value="WD40"/>
    <property type="match status" value="4"/>
</dbReference>
<keyword evidence="4" id="KW-0498">Mitosis</keyword>
<comment type="function">
    <text evidence="6">Component of the anaphase promoting complex/cyclosome (APC/C), a cell cycle-regulated E3 ubiquitin-protein ligase complex that controls progression through mitosis and the G1 phase of the cell cycle.</text>
</comment>
<evidence type="ECO:0000256" key="4">
    <source>
        <dbReference type="ARBA" id="ARBA00022776"/>
    </source>
</evidence>
<dbReference type="GO" id="GO:0010997">
    <property type="term" value="F:anaphase-promoting complex binding"/>
    <property type="evidence" value="ECO:0007669"/>
    <property type="project" value="InterPro"/>
</dbReference>
<dbReference type="Proteomes" id="UP001055439">
    <property type="component" value="Chromosome 9"/>
</dbReference>
<dbReference type="GO" id="GO:0031145">
    <property type="term" value="P:anaphase-promoting complex-dependent catabolic process"/>
    <property type="evidence" value="ECO:0007669"/>
    <property type="project" value="TreeGrafter"/>
</dbReference>
<keyword evidence="3" id="KW-0677">Repeat</keyword>
<feature type="repeat" description="WD" evidence="7">
    <location>
        <begin position="7"/>
        <end position="39"/>
    </location>
</feature>